<dbReference type="OrthoDB" id="416253at2759"/>
<dbReference type="GO" id="GO:0016491">
    <property type="term" value="F:oxidoreductase activity"/>
    <property type="evidence" value="ECO:0007669"/>
    <property type="project" value="InterPro"/>
</dbReference>
<evidence type="ECO:0000256" key="3">
    <source>
        <dbReference type="PIRSR" id="PIRSR000097-3"/>
    </source>
</evidence>
<organism evidence="5 6">
    <name type="scientific">Hermetia illucens</name>
    <name type="common">Black soldier fly</name>
    <dbReference type="NCBI Taxonomy" id="343691"/>
    <lineage>
        <taxon>Eukaryota</taxon>
        <taxon>Metazoa</taxon>
        <taxon>Ecdysozoa</taxon>
        <taxon>Arthropoda</taxon>
        <taxon>Hexapoda</taxon>
        <taxon>Insecta</taxon>
        <taxon>Pterygota</taxon>
        <taxon>Neoptera</taxon>
        <taxon>Endopterygota</taxon>
        <taxon>Diptera</taxon>
        <taxon>Brachycera</taxon>
        <taxon>Stratiomyomorpha</taxon>
        <taxon>Stratiomyidae</taxon>
        <taxon>Hermetiinae</taxon>
        <taxon>Hermetia</taxon>
    </lineage>
</organism>
<dbReference type="PIRSF" id="PIRSF000097">
    <property type="entry name" value="AKR"/>
    <property type="match status" value="1"/>
</dbReference>
<feature type="site" description="Lowers pKa of active site Tyr" evidence="3">
    <location>
        <position position="80"/>
    </location>
</feature>
<feature type="domain" description="NADP-dependent oxidoreductase" evidence="4">
    <location>
        <begin position="26"/>
        <end position="292"/>
    </location>
</feature>
<keyword evidence="6" id="KW-1185">Reference proteome</keyword>
<name>A0A7R8UM60_HERIL</name>
<gene>
    <name evidence="5" type="ORF">HERILL_LOCUS6066</name>
</gene>
<evidence type="ECO:0000256" key="2">
    <source>
        <dbReference type="PIRSR" id="PIRSR000097-2"/>
    </source>
</evidence>
<dbReference type="SUPFAM" id="SSF51430">
    <property type="entry name" value="NAD(P)-linked oxidoreductase"/>
    <property type="match status" value="1"/>
</dbReference>
<protein>
    <recommendedName>
        <fullName evidence="4">NADP-dependent oxidoreductase domain-containing protein</fullName>
    </recommendedName>
</protein>
<dbReference type="PANTHER" id="PTHR11732">
    <property type="entry name" value="ALDO/KETO REDUCTASE"/>
    <property type="match status" value="1"/>
</dbReference>
<dbReference type="InParanoid" id="A0A7R8UM60"/>
<sequence>MANVPKVKLNNGLEMPGFGLGTYLSTSNEIAEAVKYAIDRGYRHFDTAYFYQNERDVGGAIKEKISEGIVKREDIFLTTKLWCIHHEPSRVEYACRKSLENLGLDYIDLYLMHFPVGFSYVDENTLVPFKEGTYNVITNDVDYLDTWKAMEALVKKGLVRSIGLSNFNAEQTERVLKNCEIKPVTNQVECNIELNQKKLIEFSKQRDVVITSFCPLARPNPKERKPSFLYENPTKAIAEKHNKTPAQVALRYVLQLGTVPIPKSITKSRIDENIEIFDFELSPEEMKVLDSLETGNRIAAFSKIVDNDHPYFPFKAEF</sequence>
<evidence type="ECO:0000256" key="1">
    <source>
        <dbReference type="PIRSR" id="PIRSR000097-1"/>
    </source>
</evidence>
<accession>A0A7R8UM60</accession>
<dbReference type="InterPro" id="IPR023210">
    <property type="entry name" value="NADP_OxRdtase_dom"/>
</dbReference>
<evidence type="ECO:0000259" key="4">
    <source>
        <dbReference type="Pfam" id="PF00248"/>
    </source>
</evidence>
<proteinExistence type="predicted"/>
<feature type="binding site" evidence="2">
    <location>
        <position position="113"/>
    </location>
    <ligand>
        <name>substrate</name>
    </ligand>
</feature>
<evidence type="ECO:0000313" key="6">
    <source>
        <dbReference type="Proteomes" id="UP000594454"/>
    </source>
</evidence>
<dbReference type="PROSITE" id="PS00798">
    <property type="entry name" value="ALDOKETO_REDUCTASE_1"/>
    <property type="match status" value="1"/>
</dbReference>
<evidence type="ECO:0000313" key="5">
    <source>
        <dbReference type="EMBL" id="CAD7083082.1"/>
    </source>
</evidence>
<dbReference type="InterPro" id="IPR018170">
    <property type="entry name" value="Aldo/ket_reductase_CS"/>
</dbReference>
<dbReference type="InterPro" id="IPR036812">
    <property type="entry name" value="NAD(P)_OxRdtase_dom_sf"/>
</dbReference>
<dbReference type="PRINTS" id="PR00069">
    <property type="entry name" value="ALDKETRDTASE"/>
</dbReference>
<dbReference type="Gene3D" id="3.20.20.100">
    <property type="entry name" value="NADP-dependent oxidoreductase domain"/>
    <property type="match status" value="1"/>
</dbReference>
<dbReference type="Pfam" id="PF00248">
    <property type="entry name" value="Aldo_ket_red"/>
    <property type="match status" value="1"/>
</dbReference>
<dbReference type="InterPro" id="IPR020471">
    <property type="entry name" value="AKR"/>
</dbReference>
<dbReference type="FunFam" id="3.20.20.100:FF:000023">
    <property type="entry name" value="aldose reductase"/>
    <property type="match status" value="1"/>
</dbReference>
<dbReference type="PROSITE" id="PS00062">
    <property type="entry name" value="ALDOKETO_REDUCTASE_2"/>
    <property type="match status" value="1"/>
</dbReference>
<dbReference type="AlphaFoldDB" id="A0A7R8UM60"/>
<dbReference type="EMBL" id="LR899010">
    <property type="protein sequence ID" value="CAD7083082.1"/>
    <property type="molecule type" value="Genomic_DNA"/>
</dbReference>
<dbReference type="InterPro" id="IPR044488">
    <property type="entry name" value="AKR2E"/>
</dbReference>
<reference evidence="5 6" key="1">
    <citation type="submission" date="2020-11" db="EMBL/GenBank/DDBJ databases">
        <authorList>
            <person name="Wallbank WR R."/>
            <person name="Pardo Diaz C."/>
            <person name="Kozak K."/>
            <person name="Martin S."/>
            <person name="Jiggins C."/>
            <person name="Moest M."/>
            <person name="Warren A I."/>
            <person name="Generalovic N T."/>
            <person name="Byers J.R.P. K."/>
            <person name="Montejo-Kovacevich G."/>
            <person name="Yen C E."/>
        </authorList>
    </citation>
    <scope>NUCLEOTIDE SEQUENCE [LARGE SCALE GENOMIC DNA]</scope>
</reference>
<dbReference type="PROSITE" id="PS00063">
    <property type="entry name" value="ALDOKETO_REDUCTASE_3"/>
    <property type="match status" value="1"/>
</dbReference>
<feature type="active site" description="Proton donor" evidence="1">
    <location>
        <position position="51"/>
    </location>
</feature>
<dbReference type="CDD" id="cd19116">
    <property type="entry name" value="AKR_AKR2E1-5"/>
    <property type="match status" value="1"/>
</dbReference>
<dbReference type="OMA" id="GQEHEDI"/>
<dbReference type="Proteomes" id="UP000594454">
    <property type="component" value="Chromosome 2"/>
</dbReference>